<accession>A0A6A5WST5</accession>
<gene>
    <name evidence="2" type="ORF">P154DRAFT_485875</name>
</gene>
<feature type="chain" id="PRO_5025683018" description="BYS1 domain protein" evidence="1">
    <location>
        <begin position="18"/>
        <end position="192"/>
    </location>
</feature>
<dbReference type="PANTHER" id="PTHR36195:SF4">
    <property type="entry name" value="DOMAIN PROTEIN, PUTATIVE (AFU_ORTHOLOGUE AFUA_5G01990)-RELATED"/>
    <property type="match status" value="1"/>
</dbReference>
<keyword evidence="1" id="KW-0732">Signal</keyword>
<dbReference type="EMBL" id="ML977569">
    <property type="protein sequence ID" value="KAF2004128.1"/>
    <property type="molecule type" value="Genomic_DNA"/>
</dbReference>
<feature type="signal peptide" evidence="1">
    <location>
        <begin position="1"/>
        <end position="17"/>
    </location>
</feature>
<proteinExistence type="predicted"/>
<protein>
    <recommendedName>
        <fullName evidence="4">BYS1 domain protein</fullName>
    </recommendedName>
</protein>
<sequence length="192" mass="20785">MLFTTLTTLALVATVQAVGRAIVSNLCDAPVYLWSVGSSISTQHVIPRDSSYSEVFHHDPISGGIAIKMTASENGLFNPNVSQTIFAYNLDGGTIWYDMSDLFGDGFLGRRMYVKPSVTSCPEIAWPFGKLPSGEGSQVRHCTAETDLTLTFCTDNCLPSWSMCGDSVPNDHRSCCTHCIGSHHCVAVPSWA</sequence>
<dbReference type="Pfam" id="PF04681">
    <property type="entry name" value="Bys1"/>
    <property type="match status" value="1"/>
</dbReference>
<dbReference type="InterPro" id="IPR006771">
    <property type="entry name" value="CetA-like"/>
</dbReference>
<dbReference type="OrthoDB" id="3682664at2759"/>
<dbReference type="AlphaFoldDB" id="A0A6A5WST5"/>
<evidence type="ECO:0000313" key="3">
    <source>
        <dbReference type="Proteomes" id="UP000799779"/>
    </source>
</evidence>
<dbReference type="Proteomes" id="UP000799779">
    <property type="component" value="Unassembled WGS sequence"/>
</dbReference>
<evidence type="ECO:0008006" key="4">
    <source>
        <dbReference type="Google" id="ProtNLM"/>
    </source>
</evidence>
<reference evidence="2" key="1">
    <citation type="journal article" date="2020" name="Stud. Mycol.">
        <title>101 Dothideomycetes genomes: a test case for predicting lifestyles and emergence of pathogens.</title>
        <authorList>
            <person name="Haridas S."/>
            <person name="Albert R."/>
            <person name="Binder M."/>
            <person name="Bloem J."/>
            <person name="Labutti K."/>
            <person name="Salamov A."/>
            <person name="Andreopoulos B."/>
            <person name="Baker S."/>
            <person name="Barry K."/>
            <person name="Bills G."/>
            <person name="Bluhm B."/>
            <person name="Cannon C."/>
            <person name="Castanera R."/>
            <person name="Culley D."/>
            <person name="Daum C."/>
            <person name="Ezra D."/>
            <person name="Gonzalez J."/>
            <person name="Henrissat B."/>
            <person name="Kuo A."/>
            <person name="Liang C."/>
            <person name="Lipzen A."/>
            <person name="Lutzoni F."/>
            <person name="Magnuson J."/>
            <person name="Mondo S."/>
            <person name="Nolan M."/>
            <person name="Ohm R."/>
            <person name="Pangilinan J."/>
            <person name="Park H.-J."/>
            <person name="Ramirez L."/>
            <person name="Alfaro M."/>
            <person name="Sun H."/>
            <person name="Tritt A."/>
            <person name="Yoshinaga Y."/>
            <person name="Zwiers L.-H."/>
            <person name="Turgeon B."/>
            <person name="Goodwin S."/>
            <person name="Spatafora J."/>
            <person name="Crous P."/>
            <person name="Grigoriev I."/>
        </authorList>
    </citation>
    <scope>NUCLEOTIDE SEQUENCE</scope>
    <source>
        <strain evidence="2">CBS 123094</strain>
    </source>
</reference>
<keyword evidence="3" id="KW-1185">Reference proteome</keyword>
<organism evidence="2 3">
    <name type="scientific">Amniculicola lignicola CBS 123094</name>
    <dbReference type="NCBI Taxonomy" id="1392246"/>
    <lineage>
        <taxon>Eukaryota</taxon>
        <taxon>Fungi</taxon>
        <taxon>Dikarya</taxon>
        <taxon>Ascomycota</taxon>
        <taxon>Pezizomycotina</taxon>
        <taxon>Dothideomycetes</taxon>
        <taxon>Pleosporomycetidae</taxon>
        <taxon>Pleosporales</taxon>
        <taxon>Amniculicolaceae</taxon>
        <taxon>Amniculicola</taxon>
    </lineage>
</organism>
<dbReference type="PANTHER" id="PTHR36195">
    <property type="entry name" value="DOMAIN PROTEIN, PUTATIVE (AFU_ORTHOLOGUE AFUA_5G01990)-RELATED-RELATED"/>
    <property type="match status" value="1"/>
</dbReference>
<evidence type="ECO:0000256" key="1">
    <source>
        <dbReference type="SAM" id="SignalP"/>
    </source>
</evidence>
<name>A0A6A5WST5_9PLEO</name>
<evidence type="ECO:0000313" key="2">
    <source>
        <dbReference type="EMBL" id="KAF2004128.1"/>
    </source>
</evidence>